<keyword evidence="3" id="KW-1185">Reference proteome</keyword>
<evidence type="ECO:0000313" key="2">
    <source>
        <dbReference type="EMBL" id="KAF6827321.1"/>
    </source>
</evidence>
<name>A0A8H6KAV4_9PEZI</name>
<comment type="caution">
    <text evidence="2">The sequence shown here is derived from an EMBL/GenBank/DDBJ whole genome shotgun (WGS) entry which is preliminary data.</text>
</comment>
<dbReference type="OrthoDB" id="5078889at2759"/>
<reference evidence="2" key="1">
    <citation type="journal article" date="2020" name="Phytopathology">
        <title>Genome Sequence Resources of Colletotrichum truncatum, C. plurivorum, C. musicola, and C. sojae: Four Species Pathogenic to Soybean (Glycine max).</title>
        <authorList>
            <person name="Rogerio F."/>
            <person name="Boufleur T.R."/>
            <person name="Ciampi-Guillardi M."/>
            <person name="Sukno S.A."/>
            <person name="Thon M.R."/>
            <person name="Massola Junior N.S."/>
            <person name="Baroncelli R."/>
        </authorList>
    </citation>
    <scope>NUCLEOTIDE SEQUENCE</scope>
    <source>
        <strain evidence="2">LFN0074</strain>
    </source>
</reference>
<gene>
    <name evidence="2" type="ORF">CMUS01_09064</name>
</gene>
<feature type="domain" description="Heterokaryon incompatibility" evidence="1">
    <location>
        <begin position="3"/>
        <end position="104"/>
    </location>
</feature>
<accession>A0A8H6KAV4</accession>
<dbReference type="PANTHER" id="PTHR33112">
    <property type="entry name" value="DOMAIN PROTEIN, PUTATIVE-RELATED"/>
    <property type="match status" value="1"/>
</dbReference>
<proteinExistence type="predicted"/>
<evidence type="ECO:0000259" key="1">
    <source>
        <dbReference type="Pfam" id="PF06985"/>
    </source>
</evidence>
<sequence>MYDWEVEAASMGQVYANCNLNIAALSGTTSYDGLFQYRDVAADSPCDITDVIGDDNWPEGLRLHSAMIRKDDSGPTQGINRGSLDYVTEMANGSLNRRGWVLQERTFSPRTLYFGKSSLFWDYRTLELDEFASIAATDVEVASRENVNLKKGLPFNHQIDSPKGYGQWIAIGPPIDAQENDTCLSKSRAVQSLSSSSG</sequence>
<dbReference type="PANTHER" id="PTHR33112:SF8">
    <property type="entry name" value="HETEROKARYON INCOMPATIBILITY DOMAIN-CONTAINING PROTEIN"/>
    <property type="match status" value="1"/>
</dbReference>
<dbReference type="Pfam" id="PF06985">
    <property type="entry name" value="HET"/>
    <property type="match status" value="1"/>
</dbReference>
<organism evidence="2 3">
    <name type="scientific">Colletotrichum musicola</name>
    <dbReference type="NCBI Taxonomy" id="2175873"/>
    <lineage>
        <taxon>Eukaryota</taxon>
        <taxon>Fungi</taxon>
        <taxon>Dikarya</taxon>
        <taxon>Ascomycota</taxon>
        <taxon>Pezizomycotina</taxon>
        <taxon>Sordariomycetes</taxon>
        <taxon>Hypocreomycetidae</taxon>
        <taxon>Glomerellales</taxon>
        <taxon>Glomerellaceae</taxon>
        <taxon>Colletotrichum</taxon>
        <taxon>Colletotrichum orchidearum species complex</taxon>
    </lineage>
</organism>
<dbReference type="EMBL" id="WIGM01000372">
    <property type="protein sequence ID" value="KAF6827321.1"/>
    <property type="molecule type" value="Genomic_DNA"/>
</dbReference>
<evidence type="ECO:0000313" key="3">
    <source>
        <dbReference type="Proteomes" id="UP000639643"/>
    </source>
</evidence>
<dbReference type="Proteomes" id="UP000639643">
    <property type="component" value="Unassembled WGS sequence"/>
</dbReference>
<protein>
    <submittedName>
        <fullName evidence="2">Heterokaryon incompatibility protein</fullName>
    </submittedName>
</protein>
<dbReference type="InterPro" id="IPR010730">
    <property type="entry name" value="HET"/>
</dbReference>
<dbReference type="AlphaFoldDB" id="A0A8H6KAV4"/>